<sequence>MLKRKKTSKGKQKIELQKIADKNALFISFSKRKNGVFTKASDLSTLCGTDVAVVVFSPTGRAFSFGSPAVVPIMERFLSGCVFPSFGSPEEQICRRKSIHEKNRQVMELSRQVEAARAAKAELEAQLKTATQGLEWLQDWDNVTVQQLDELVKSLELLKTRAQNRWTKLVSIVRPSPPNEGTVAAAVLEGASGSRMNPMLPFRGFTTDDPGPSSSNQPPIVDHAGAPGAGGGMLMGDPRWQGFPPMGLPPITDYYMDPSASSSNAITVAGVPGSSGPAGFGVIDPGWPGIQAIMNPVPPANSVRMVNPYEPVVRQPNPSVEPMDFKNNYYMYTHF</sequence>
<dbReference type="EMBL" id="JAQQAF010000002">
    <property type="protein sequence ID" value="KAJ8506692.1"/>
    <property type="molecule type" value="Genomic_DNA"/>
</dbReference>
<reference evidence="9 10" key="1">
    <citation type="submission" date="2022-12" db="EMBL/GenBank/DDBJ databases">
        <title>Chromosome-scale assembly of the Ensete ventricosum genome.</title>
        <authorList>
            <person name="Dussert Y."/>
            <person name="Stocks J."/>
            <person name="Wendawek A."/>
            <person name="Woldeyes F."/>
            <person name="Nichols R.A."/>
            <person name="Borrell J.S."/>
        </authorList>
    </citation>
    <scope>NUCLEOTIDE SEQUENCE [LARGE SCALE GENOMIC DNA]</scope>
    <source>
        <strain evidence="10">cv. Maze</strain>
        <tissue evidence="9">Seeds</tissue>
    </source>
</reference>
<dbReference type="GO" id="GO:0046983">
    <property type="term" value="F:protein dimerization activity"/>
    <property type="evidence" value="ECO:0007669"/>
    <property type="project" value="InterPro"/>
</dbReference>
<dbReference type="Gene3D" id="3.40.1810.10">
    <property type="entry name" value="Transcription factor, MADS-box"/>
    <property type="match status" value="1"/>
</dbReference>
<dbReference type="PRINTS" id="PR00404">
    <property type="entry name" value="MADSDOMAIN"/>
</dbReference>
<name>A0AAV8QEP9_ENSVE</name>
<evidence type="ECO:0000313" key="9">
    <source>
        <dbReference type="EMBL" id="KAJ8506692.1"/>
    </source>
</evidence>
<keyword evidence="3" id="KW-0238">DNA-binding</keyword>
<accession>A0AAV8QEP9</accession>
<dbReference type="PANTHER" id="PTHR11945">
    <property type="entry name" value="MADS BOX PROTEIN"/>
    <property type="match status" value="1"/>
</dbReference>
<feature type="region of interest" description="Disordered" evidence="7">
    <location>
        <begin position="207"/>
        <end position="228"/>
    </location>
</feature>
<keyword evidence="6" id="KW-0175">Coiled coil</keyword>
<dbReference type="InterPro" id="IPR036879">
    <property type="entry name" value="TF_MADSbox_sf"/>
</dbReference>
<dbReference type="SUPFAM" id="SSF55455">
    <property type="entry name" value="SRF-like"/>
    <property type="match status" value="1"/>
</dbReference>
<dbReference type="PANTHER" id="PTHR11945:SF776">
    <property type="entry name" value="AGAMOUS-LIKE 50-RELATED"/>
    <property type="match status" value="1"/>
</dbReference>
<proteinExistence type="predicted"/>
<protein>
    <recommendedName>
        <fullName evidence="8">MADS-box domain-containing protein</fullName>
    </recommendedName>
</protein>
<evidence type="ECO:0000256" key="5">
    <source>
        <dbReference type="ARBA" id="ARBA00023242"/>
    </source>
</evidence>
<evidence type="ECO:0000256" key="2">
    <source>
        <dbReference type="ARBA" id="ARBA00023015"/>
    </source>
</evidence>
<dbReference type="InterPro" id="IPR002100">
    <property type="entry name" value="TF_MADSbox"/>
</dbReference>
<dbReference type="SMART" id="SM00432">
    <property type="entry name" value="MADS"/>
    <property type="match status" value="1"/>
</dbReference>
<keyword evidence="10" id="KW-1185">Reference proteome</keyword>
<dbReference type="Pfam" id="PF00319">
    <property type="entry name" value="SRF-TF"/>
    <property type="match status" value="1"/>
</dbReference>
<keyword evidence="2" id="KW-0805">Transcription regulation</keyword>
<keyword evidence="5" id="KW-0539">Nucleus</keyword>
<organism evidence="9 10">
    <name type="scientific">Ensete ventricosum</name>
    <name type="common">Abyssinian banana</name>
    <name type="synonym">Musa ensete</name>
    <dbReference type="NCBI Taxonomy" id="4639"/>
    <lineage>
        <taxon>Eukaryota</taxon>
        <taxon>Viridiplantae</taxon>
        <taxon>Streptophyta</taxon>
        <taxon>Embryophyta</taxon>
        <taxon>Tracheophyta</taxon>
        <taxon>Spermatophyta</taxon>
        <taxon>Magnoliopsida</taxon>
        <taxon>Liliopsida</taxon>
        <taxon>Zingiberales</taxon>
        <taxon>Musaceae</taxon>
        <taxon>Ensete</taxon>
    </lineage>
</organism>
<dbReference type="GO" id="GO:0005634">
    <property type="term" value="C:nucleus"/>
    <property type="evidence" value="ECO:0007669"/>
    <property type="project" value="UniProtKB-SubCell"/>
</dbReference>
<evidence type="ECO:0000259" key="8">
    <source>
        <dbReference type="PROSITE" id="PS50066"/>
    </source>
</evidence>
<dbReference type="GO" id="GO:0000978">
    <property type="term" value="F:RNA polymerase II cis-regulatory region sequence-specific DNA binding"/>
    <property type="evidence" value="ECO:0007669"/>
    <property type="project" value="TreeGrafter"/>
</dbReference>
<gene>
    <name evidence="9" type="ORF">OPV22_007578</name>
</gene>
<evidence type="ECO:0000313" key="10">
    <source>
        <dbReference type="Proteomes" id="UP001222027"/>
    </source>
</evidence>
<comment type="caution">
    <text evidence="9">The sequence shown here is derived from an EMBL/GenBank/DDBJ whole genome shotgun (WGS) entry which is preliminary data.</text>
</comment>
<evidence type="ECO:0000256" key="4">
    <source>
        <dbReference type="ARBA" id="ARBA00023163"/>
    </source>
</evidence>
<evidence type="ECO:0000256" key="7">
    <source>
        <dbReference type="SAM" id="MobiDB-lite"/>
    </source>
</evidence>
<evidence type="ECO:0000256" key="1">
    <source>
        <dbReference type="ARBA" id="ARBA00004123"/>
    </source>
</evidence>
<dbReference type="AlphaFoldDB" id="A0AAV8QEP9"/>
<keyword evidence="4" id="KW-0804">Transcription</keyword>
<feature type="domain" description="MADS-box" evidence="8">
    <location>
        <begin position="9"/>
        <end position="69"/>
    </location>
</feature>
<feature type="coiled-coil region" evidence="6">
    <location>
        <begin position="99"/>
        <end position="165"/>
    </location>
</feature>
<dbReference type="Proteomes" id="UP001222027">
    <property type="component" value="Unassembled WGS sequence"/>
</dbReference>
<evidence type="ECO:0000256" key="6">
    <source>
        <dbReference type="SAM" id="Coils"/>
    </source>
</evidence>
<comment type="subcellular location">
    <subcellularLocation>
        <location evidence="1">Nucleus</location>
    </subcellularLocation>
</comment>
<evidence type="ECO:0000256" key="3">
    <source>
        <dbReference type="ARBA" id="ARBA00023125"/>
    </source>
</evidence>
<dbReference type="GO" id="GO:0000981">
    <property type="term" value="F:DNA-binding transcription factor activity, RNA polymerase II-specific"/>
    <property type="evidence" value="ECO:0007669"/>
    <property type="project" value="TreeGrafter"/>
</dbReference>
<dbReference type="PROSITE" id="PS50066">
    <property type="entry name" value="MADS_BOX_2"/>
    <property type="match status" value="1"/>
</dbReference>